<protein>
    <submittedName>
        <fullName evidence="2">Uncharacterized protein</fullName>
    </submittedName>
</protein>
<comment type="caution">
    <text evidence="2">The sequence shown here is derived from an EMBL/GenBank/DDBJ whole genome shotgun (WGS) entry which is preliminary data.</text>
</comment>
<sequence>MGPPFFWKVKSQYIFRSVCTRLNGPRASIDLECSKALDDLQRGNLPYLVSSAHIFCQKHLEEESFAPFAFSSHQPSNSLMINCLPLSRCMRRKRRTTKQASKQSKEVKQGSRIRIKALLPSNWPKQQ</sequence>
<dbReference type="Proteomes" id="UP001152300">
    <property type="component" value="Unassembled WGS sequence"/>
</dbReference>
<accession>A0A9X0ATS5</accession>
<organism evidence="2 3">
    <name type="scientific">Sclerotinia nivalis</name>
    <dbReference type="NCBI Taxonomy" id="352851"/>
    <lineage>
        <taxon>Eukaryota</taxon>
        <taxon>Fungi</taxon>
        <taxon>Dikarya</taxon>
        <taxon>Ascomycota</taxon>
        <taxon>Pezizomycotina</taxon>
        <taxon>Leotiomycetes</taxon>
        <taxon>Helotiales</taxon>
        <taxon>Sclerotiniaceae</taxon>
        <taxon>Sclerotinia</taxon>
    </lineage>
</organism>
<reference evidence="2" key="1">
    <citation type="submission" date="2022-11" db="EMBL/GenBank/DDBJ databases">
        <title>Genome Resource of Sclerotinia nivalis Strain SnTB1, a Plant Pathogen Isolated from American Ginseng.</title>
        <authorList>
            <person name="Fan S."/>
        </authorList>
    </citation>
    <scope>NUCLEOTIDE SEQUENCE</scope>
    <source>
        <strain evidence="2">SnTB1</strain>
    </source>
</reference>
<evidence type="ECO:0000313" key="3">
    <source>
        <dbReference type="Proteomes" id="UP001152300"/>
    </source>
</evidence>
<feature type="region of interest" description="Disordered" evidence="1">
    <location>
        <begin position="93"/>
        <end position="127"/>
    </location>
</feature>
<dbReference type="OrthoDB" id="10605140at2759"/>
<evidence type="ECO:0000313" key="2">
    <source>
        <dbReference type="EMBL" id="KAJ8068333.1"/>
    </source>
</evidence>
<proteinExistence type="predicted"/>
<dbReference type="EMBL" id="JAPEIS010000003">
    <property type="protein sequence ID" value="KAJ8068333.1"/>
    <property type="molecule type" value="Genomic_DNA"/>
</dbReference>
<name>A0A9X0ATS5_9HELO</name>
<evidence type="ECO:0000256" key="1">
    <source>
        <dbReference type="SAM" id="MobiDB-lite"/>
    </source>
</evidence>
<keyword evidence="3" id="KW-1185">Reference proteome</keyword>
<gene>
    <name evidence="2" type="ORF">OCU04_003895</name>
</gene>
<dbReference type="AlphaFoldDB" id="A0A9X0ATS5"/>